<keyword evidence="12" id="KW-1185">Reference proteome</keyword>
<dbReference type="PIRSF" id="PIRSF000676">
    <property type="entry name" value="Homoser_kin"/>
    <property type="match status" value="1"/>
</dbReference>
<dbReference type="KEGG" id="psua:FLK61_40615"/>
<dbReference type="GO" id="GO:0004413">
    <property type="term" value="F:homoserine kinase activity"/>
    <property type="evidence" value="ECO:0007669"/>
    <property type="project" value="UniProtKB-UniRule"/>
</dbReference>
<comment type="function">
    <text evidence="7">Catalyzes the ATP-dependent phosphorylation of L-homoserine to L-homoserine phosphate.</text>
</comment>
<comment type="pathway">
    <text evidence="7">Amino-acid biosynthesis; L-threonine biosynthesis; L-threonine from L-aspartate: step 4/5.</text>
</comment>
<evidence type="ECO:0000256" key="6">
    <source>
        <dbReference type="ARBA" id="ARBA00022840"/>
    </source>
</evidence>
<dbReference type="InterPro" id="IPR036554">
    <property type="entry name" value="GHMP_kinase_C_sf"/>
</dbReference>
<dbReference type="SUPFAM" id="SSF55060">
    <property type="entry name" value="GHMP Kinase, C-terminal domain"/>
    <property type="match status" value="1"/>
</dbReference>
<dbReference type="GO" id="GO:0005524">
    <property type="term" value="F:ATP binding"/>
    <property type="evidence" value="ECO:0007669"/>
    <property type="project" value="UniProtKB-UniRule"/>
</dbReference>
<comment type="subcellular location">
    <subcellularLocation>
        <location evidence="7">Cytoplasm</location>
    </subcellularLocation>
</comment>
<keyword evidence="7" id="KW-0963">Cytoplasm</keyword>
<keyword evidence="2 7" id="KW-0808">Transferase</keyword>
<dbReference type="InterPro" id="IPR013750">
    <property type="entry name" value="GHMP_kinase_C_dom"/>
</dbReference>
<dbReference type="SUPFAM" id="SSF54211">
    <property type="entry name" value="Ribosomal protein S5 domain 2-like"/>
    <property type="match status" value="1"/>
</dbReference>
<keyword evidence="4 7" id="KW-0547">Nucleotide-binding</keyword>
<evidence type="ECO:0000256" key="8">
    <source>
        <dbReference type="NCBIfam" id="TIGR00191"/>
    </source>
</evidence>
<keyword evidence="1 7" id="KW-0028">Amino-acid biosynthesis</keyword>
<keyword evidence="5 7" id="KW-0418">Kinase</keyword>
<dbReference type="UniPathway" id="UPA00050">
    <property type="reaction ID" value="UER00064"/>
</dbReference>
<feature type="domain" description="GHMP kinase C-terminal" evidence="10">
    <location>
        <begin position="201"/>
        <end position="278"/>
    </location>
</feature>
<dbReference type="PRINTS" id="PR00958">
    <property type="entry name" value="HOMSERKINASE"/>
</dbReference>
<evidence type="ECO:0000256" key="5">
    <source>
        <dbReference type="ARBA" id="ARBA00022777"/>
    </source>
</evidence>
<evidence type="ECO:0000256" key="4">
    <source>
        <dbReference type="ARBA" id="ARBA00022741"/>
    </source>
</evidence>
<dbReference type="RefSeq" id="WP_176010872.1">
    <property type="nucleotide sequence ID" value="NZ_CP041372.2"/>
</dbReference>
<evidence type="ECO:0000313" key="11">
    <source>
        <dbReference type="EMBL" id="QKS72905.1"/>
    </source>
</evidence>
<reference evidence="12" key="1">
    <citation type="submission" date="2019-07" db="EMBL/GenBank/DDBJ databases">
        <title>Bacillus alkalisoli sp. nov. isolated from saline soil.</title>
        <authorList>
            <person name="Sun J.-Q."/>
            <person name="Xu L."/>
        </authorList>
    </citation>
    <scope>NUCLEOTIDE SEQUENCE [LARGE SCALE GENOMIC DNA]</scope>
    <source>
        <strain evidence="12">M4U3P1</strain>
    </source>
</reference>
<evidence type="ECO:0000256" key="7">
    <source>
        <dbReference type="HAMAP-Rule" id="MF_00384"/>
    </source>
</evidence>
<dbReference type="EMBL" id="CP041372">
    <property type="protein sequence ID" value="QKS72905.1"/>
    <property type="molecule type" value="Genomic_DNA"/>
</dbReference>
<gene>
    <name evidence="7" type="primary">thrB</name>
    <name evidence="11" type="ORF">FLK61_40615</name>
</gene>
<dbReference type="Gene3D" id="3.30.230.10">
    <property type="match status" value="1"/>
</dbReference>
<dbReference type="Pfam" id="PF00288">
    <property type="entry name" value="GHMP_kinases_N"/>
    <property type="match status" value="1"/>
</dbReference>
<name>A0A859FJE5_9BACI</name>
<protein>
    <recommendedName>
        <fullName evidence="7 8">Homoserine kinase</fullName>
        <shortName evidence="7">HK</shortName>
        <shortName evidence="7">HSK</shortName>
        <ecNumber evidence="7 8">2.7.1.39</ecNumber>
    </recommendedName>
</protein>
<dbReference type="GO" id="GO:0009088">
    <property type="term" value="P:threonine biosynthetic process"/>
    <property type="evidence" value="ECO:0007669"/>
    <property type="project" value="UniProtKB-UniRule"/>
</dbReference>
<accession>A0A859FJE5</accession>
<feature type="binding site" evidence="7">
    <location>
        <begin position="87"/>
        <end position="97"/>
    </location>
    <ligand>
        <name>ATP</name>
        <dbReference type="ChEBI" id="CHEBI:30616"/>
    </ligand>
</feature>
<dbReference type="PANTHER" id="PTHR20861:SF1">
    <property type="entry name" value="HOMOSERINE KINASE"/>
    <property type="match status" value="1"/>
</dbReference>
<keyword evidence="3 7" id="KW-0791">Threonine biosynthesis</keyword>
<evidence type="ECO:0000256" key="1">
    <source>
        <dbReference type="ARBA" id="ARBA00022605"/>
    </source>
</evidence>
<comment type="similarity">
    <text evidence="7">Belongs to the GHMP kinase family. Homoserine kinase subfamily.</text>
</comment>
<feature type="domain" description="GHMP kinase N-terminal" evidence="9">
    <location>
        <begin position="58"/>
        <end position="140"/>
    </location>
</feature>
<dbReference type="InterPro" id="IPR000870">
    <property type="entry name" value="Homoserine_kinase"/>
</dbReference>
<proteinExistence type="inferred from homology"/>
<comment type="catalytic activity">
    <reaction evidence="7">
        <text>L-homoserine + ATP = O-phospho-L-homoserine + ADP + H(+)</text>
        <dbReference type="Rhea" id="RHEA:13985"/>
        <dbReference type="ChEBI" id="CHEBI:15378"/>
        <dbReference type="ChEBI" id="CHEBI:30616"/>
        <dbReference type="ChEBI" id="CHEBI:57476"/>
        <dbReference type="ChEBI" id="CHEBI:57590"/>
        <dbReference type="ChEBI" id="CHEBI:456216"/>
        <dbReference type="EC" id="2.7.1.39"/>
    </reaction>
</comment>
<dbReference type="PANTHER" id="PTHR20861">
    <property type="entry name" value="HOMOSERINE/4-DIPHOSPHOCYTIDYL-2-C-METHYL-D-ERYTHRITOL KINASE"/>
    <property type="match status" value="1"/>
</dbReference>
<dbReference type="EC" id="2.7.1.39" evidence="7 8"/>
<sequence>MTTWQIRVPASTANLGPGFDSIGLALGKYLTLTVTKSEEWSFEGDSEHLEGIPTGEDNLICQIATWIAAKHEQTLSPARVVMESEIPLSRGFGSSATAIVAGIELADQLLDLNMSREQKARWASVYEGHPDNVVPSIYGGLIIGSHLESDTHIVHAGKPEVDLVAIIPTYELSTKVSRGNLPEMFLYRDAVEASSISNVLVAAILQNNWSLVGKMMKEDRFHKPYRIDSIPEWKKSEEIVDEVGAYGVTLSGAGPILLFFAPVGEGTRVREGVQRHFPDHLVCEVEVDMEGVVTNVVKENAVN</sequence>
<dbReference type="HAMAP" id="MF_00384">
    <property type="entry name" value="Homoser_kinase"/>
    <property type="match status" value="1"/>
</dbReference>
<evidence type="ECO:0000259" key="9">
    <source>
        <dbReference type="Pfam" id="PF00288"/>
    </source>
</evidence>
<dbReference type="NCBIfam" id="TIGR00191">
    <property type="entry name" value="thrB"/>
    <property type="match status" value="1"/>
</dbReference>
<evidence type="ECO:0000256" key="3">
    <source>
        <dbReference type="ARBA" id="ARBA00022697"/>
    </source>
</evidence>
<organism evidence="11 12">
    <name type="scientific">Paenalkalicoccus suaedae</name>
    <dbReference type="NCBI Taxonomy" id="2592382"/>
    <lineage>
        <taxon>Bacteria</taxon>
        <taxon>Bacillati</taxon>
        <taxon>Bacillota</taxon>
        <taxon>Bacilli</taxon>
        <taxon>Bacillales</taxon>
        <taxon>Bacillaceae</taxon>
        <taxon>Paenalkalicoccus</taxon>
    </lineage>
</organism>
<keyword evidence="6 7" id="KW-0067">ATP-binding</keyword>
<evidence type="ECO:0000313" key="12">
    <source>
        <dbReference type="Proteomes" id="UP000318138"/>
    </source>
</evidence>
<dbReference type="InterPro" id="IPR014721">
    <property type="entry name" value="Ribsml_uS5_D2-typ_fold_subgr"/>
</dbReference>
<evidence type="ECO:0000256" key="2">
    <source>
        <dbReference type="ARBA" id="ARBA00022679"/>
    </source>
</evidence>
<evidence type="ECO:0000259" key="10">
    <source>
        <dbReference type="Pfam" id="PF08544"/>
    </source>
</evidence>
<dbReference type="GO" id="GO:0005737">
    <property type="term" value="C:cytoplasm"/>
    <property type="evidence" value="ECO:0007669"/>
    <property type="project" value="UniProtKB-SubCell"/>
</dbReference>
<dbReference type="InterPro" id="IPR020568">
    <property type="entry name" value="Ribosomal_Su5_D2-typ_SF"/>
</dbReference>
<dbReference type="AlphaFoldDB" id="A0A859FJE5"/>
<dbReference type="Proteomes" id="UP000318138">
    <property type="component" value="Chromosome"/>
</dbReference>
<dbReference type="Gene3D" id="3.30.70.890">
    <property type="entry name" value="GHMP kinase, C-terminal domain"/>
    <property type="match status" value="1"/>
</dbReference>
<dbReference type="Pfam" id="PF08544">
    <property type="entry name" value="GHMP_kinases_C"/>
    <property type="match status" value="1"/>
</dbReference>
<dbReference type="InterPro" id="IPR006204">
    <property type="entry name" value="GHMP_kinase_N_dom"/>
</dbReference>